<protein>
    <recommendedName>
        <fullName evidence="2">DUF4097 domain-containing protein</fullName>
    </recommendedName>
</protein>
<evidence type="ECO:0000259" key="2">
    <source>
        <dbReference type="Pfam" id="PF13349"/>
    </source>
</evidence>
<dbReference type="OrthoDB" id="5984441at2759"/>
<feature type="domain" description="DUF4097" evidence="2">
    <location>
        <begin position="217"/>
        <end position="326"/>
    </location>
</feature>
<comment type="caution">
    <text evidence="3">The sequence shown here is derived from an EMBL/GenBank/DDBJ whole genome shotgun (WGS) entry which is preliminary data.</text>
</comment>
<proteinExistence type="predicted"/>
<gene>
    <name evidence="3" type="ORF">FVE85_0221</name>
</gene>
<accession>A0A5J4Z0A0</accession>
<organism evidence="3 4">
    <name type="scientific">Porphyridium purpureum</name>
    <name type="common">Red alga</name>
    <name type="synonym">Porphyridium cruentum</name>
    <dbReference type="NCBI Taxonomy" id="35688"/>
    <lineage>
        <taxon>Eukaryota</taxon>
        <taxon>Rhodophyta</taxon>
        <taxon>Bangiophyceae</taxon>
        <taxon>Porphyridiales</taxon>
        <taxon>Porphyridiaceae</taxon>
        <taxon>Porphyridium</taxon>
    </lineage>
</organism>
<dbReference type="PANTHER" id="PTHR34094">
    <property type="match status" value="1"/>
</dbReference>
<dbReference type="AlphaFoldDB" id="A0A5J4Z0A0"/>
<sequence length="456" mass="49764">MSGVAASASRAVMRGVGAAGGSWLLRGAAVAGMHAVRTVLYHRRGVRTMSRTLPAALAGTLKVRIPTSVKLDVYPQTSEAWDHCDVFVDVEGDGVTEEHASAISTQFGLQIIHDTRRNALRLETAATRDVPSSPHWFGAHGTRLMDLIHLRGPSSLFKTAARAPVRLTAYVPSNFNIDIETFGGSVHLHDTFEGKETIVFSTGADVYVDHLNCTYIAMETRTGAIHAQSLNGNTLLRSREGSVAVMRLQGNTTRCHVDSGAIDISSLYSQYSFLRSVHGDISIGTAMGDTSVRTGKGQITILGQSGRLDAESSAGDIALQLSEPGDVYVRCYEGSVKMGLTPSLTADLDLEGDVIDIDQNFQFHSHLRTRDHTLMGILTGSRTAPPRKLDWKSNIFVRCPRGKVRVYPQVWGMLMASKQHEEAIQDITTRRTEVAGRRDRSRAVEEATKLHEQQES</sequence>
<dbReference type="InterPro" id="IPR025164">
    <property type="entry name" value="Toastrack_DUF4097"/>
</dbReference>
<dbReference type="PANTHER" id="PTHR34094:SF1">
    <property type="entry name" value="PROTEIN FAM185A"/>
    <property type="match status" value="1"/>
</dbReference>
<dbReference type="EMBL" id="VRMN01000002">
    <property type="protein sequence ID" value="KAA8496492.1"/>
    <property type="molecule type" value="Genomic_DNA"/>
</dbReference>
<reference evidence="4" key="1">
    <citation type="journal article" date="2019" name="Nat. Commun.">
        <title>Expansion of phycobilisome linker gene families in mesophilic red algae.</title>
        <authorList>
            <person name="Lee J."/>
            <person name="Kim D."/>
            <person name="Bhattacharya D."/>
            <person name="Yoon H.S."/>
        </authorList>
    </citation>
    <scope>NUCLEOTIDE SEQUENCE [LARGE SCALE GENOMIC DNA]</scope>
    <source>
        <strain evidence="4">CCMP 1328</strain>
    </source>
</reference>
<keyword evidence="4" id="KW-1185">Reference proteome</keyword>
<evidence type="ECO:0000256" key="1">
    <source>
        <dbReference type="SAM" id="MobiDB-lite"/>
    </source>
</evidence>
<evidence type="ECO:0000313" key="3">
    <source>
        <dbReference type="EMBL" id="KAA8496492.1"/>
    </source>
</evidence>
<name>A0A5J4Z0A0_PORPP</name>
<evidence type="ECO:0000313" key="4">
    <source>
        <dbReference type="Proteomes" id="UP000324585"/>
    </source>
</evidence>
<dbReference type="Pfam" id="PF13349">
    <property type="entry name" value="DUF4097"/>
    <property type="match status" value="1"/>
</dbReference>
<feature type="region of interest" description="Disordered" evidence="1">
    <location>
        <begin position="431"/>
        <end position="456"/>
    </location>
</feature>
<dbReference type="Proteomes" id="UP000324585">
    <property type="component" value="Unassembled WGS sequence"/>
</dbReference>